<evidence type="ECO:0000259" key="12">
    <source>
        <dbReference type="PROSITE" id="PS50198"/>
    </source>
</evidence>
<dbReference type="AlphaFoldDB" id="A0A5C1I360"/>
<feature type="domain" description="PpiC" evidence="12">
    <location>
        <begin position="345"/>
        <end position="451"/>
    </location>
</feature>
<dbReference type="Pfam" id="PF13623">
    <property type="entry name" value="SurA_N_2"/>
    <property type="match status" value="1"/>
</dbReference>
<dbReference type="SUPFAM" id="SSF54534">
    <property type="entry name" value="FKBP-like"/>
    <property type="match status" value="1"/>
</dbReference>
<dbReference type="PROSITE" id="PS50198">
    <property type="entry name" value="PPIC_PPIASE_2"/>
    <property type="match status" value="1"/>
</dbReference>
<dbReference type="PANTHER" id="PTHR47529">
    <property type="entry name" value="PEPTIDYL-PROLYL CIS-TRANS ISOMERASE D"/>
    <property type="match status" value="1"/>
</dbReference>
<evidence type="ECO:0000313" key="14">
    <source>
        <dbReference type="Proteomes" id="UP000251402"/>
    </source>
</evidence>
<comment type="similarity">
    <text evidence="8">Belongs to the PpiD chaperone family.</text>
</comment>
<evidence type="ECO:0000256" key="8">
    <source>
        <dbReference type="ARBA" id="ARBA00038408"/>
    </source>
</evidence>
<proteinExistence type="inferred from homology"/>
<keyword evidence="7" id="KW-0143">Chaperone</keyword>
<dbReference type="Pfam" id="PF13616">
    <property type="entry name" value="Rotamase_3"/>
    <property type="match status" value="1"/>
</dbReference>
<keyword evidence="4" id="KW-0812">Transmembrane</keyword>
<accession>A0A5C1I360</accession>
<dbReference type="InterPro" id="IPR052029">
    <property type="entry name" value="PpiD_chaperone"/>
</dbReference>
<keyword evidence="14" id="KW-1185">Reference proteome</keyword>
<dbReference type="InterPro" id="IPR027304">
    <property type="entry name" value="Trigger_fact/SurA_dom_sf"/>
</dbReference>
<evidence type="ECO:0000256" key="6">
    <source>
        <dbReference type="ARBA" id="ARBA00023136"/>
    </source>
</evidence>
<dbReference type="InterPro" id="IPR046357">
    <property type="entry name" value="PPIase_dom_sf"/>
</dbReference>
<dbReference type="InterPro" id="IPR000297">
    <property type="entry name" value="PPIase_PpiC"/>
</dbReference>
<keyword evidence="6" id="KW-0472">Membrane</keyword>
<evidence type="ECO:0000313" key="13">
    <source>
        <dbReference type="EMBL" id="QEM12279.1"/>
    </source>
</evidence>
<evidence type="ECO:0000256" key="11">
    <source>
        <dbReference type="PROSITE-ProRule" id="PRU00278"/>
    </source>
</evidence>
<organism evidence="13 14">
    <name type="scientific">Mucilaginibacter rubeus</name>
    <dbReference type="NCBI Taxonomy" id="2027860"/>
    <lineage>
        <taxon>Bacteria</taxon>
        <taxon>Pseudomonadati</taxon>
        <taxon>Bacteroidota</taxon>
        <taxon>Sphingobacteriia</taxon>
        <taxon>Sphingobacteriales</taxon>
        <taxon>Sphingobacteriaceae</taxon>
        <taxon>Mucilaginibacter</taxon>
    </lineage>
</organism>
<dbReference type="GO" id="GO:0005886">
    <property type="term" value="C:plasma membrane"/>
    <property type="evidence" value="ECO:0007669"/>
    <property type="project" value="UniProtKB-SubCell"/>
</dbReference>
<protein>
    <recommendedName>
        <fullName evidence="9">Periplasmic chaperone PpiD</fullName>
    </recommendedName>
    <alternativeName>
        <fullName evidence="10">Periplasmic folding chaperone</fullName>
    </alternativeName>
</protein>
<evidence type="ECO:0000256" key="3">
    <source>
        <dbReference type="ARBA" id="ARBA00022519"/>
    </source>
</evidence>
<dbReference type="PANTHER" id="PTHR47529:SF1">
    <property type="entry name" value="PERIPLASMIC CHAPERONE PPID"/>
    <property type="match status" value="1"/>
</dbReference>
<evidence type="ECO:0000256" key="7">
    <source>
        <dbReference type="ARBA" id="ARBA00023186"/>
    </source>
</evidence>
<sequence length="709" mass="77366">MGIMGFLRERMGKILAFFIGLALLAFIVSEVVRSGGSFFRDDSNELAVVNGEKVPYDKFNEKLEQNSAQFKQQGQSISPQIASYLQETTWNQYLSQMLIGKEIEKLGLTVGDDEMSVMIGDNNPDPQIARQFADQQTGQFDRSKYNQFKAYLQSGKADPAQKEAWHNFVVDLIEAKKATKYMTLVTNGLYVNSLEATDDYEAKNKLVNFKYVSLDYASIPDAKVTLTDGDYSAYYDAHKAQFKTPQELRDFEYVTFNAAPSKEDSAAVKLQAEKLANEFKTTNNDSLFVQINAETKAPLAYQRKGSLDPKLDTTMFSAAKGFVYGPYIENGSYKIAKLVDSKTTFDSVKTRHILIDLASAGGEDKAKAKADSIKKLIQGGKSFAELATTFSADKGSAVKGGEIPSFDANGVMGGGQGALVPEYYNAAFKANKGDILVVKSQFGYHVIQVEDQKGSVKLVKVGVVDKPLTASSKTQTVAYSKAQAFLASLTSDNFEAEAKKEGLKSRTAEDVTAIASGLPGLDNARDVVRWAYKAEKGDITDKVFTVGDQYIVTRLTEIKPKGTLALEAVKKQIEPMVRNEVKAKQLKEKFDSALGGGASIDQVAQKVNSKVVPVENIVFANPIIPGQSAEYKVIGSVFGSAVNKISKPVDGTQGVYVFVVNGFTNPPALGNAVKQKEQIGQALLQRSQGLVLDALKDNAIVKDNRAKFF</sequence>
<keyword evidence="11" id="KW-0697">Rotamase</keyword>
<keyword evidence="11 13" id="KW-0413">Isomerase</keyword>
<evidence type="ECO:0000256" key="9">
    <source>
        <dbReference type="ARBA" id="ARBA00040743"/>
    </source>
</evidence>
<gene>
    <name evidence="13" type="ORF">DEO27_020390</name>
</gene>
<evidence type="ECO:0000256" key="2">
    <source>
        <dbReference type="ARBA" id="ARBA00022475"/>
    </source>
</evidence>
<dbReference type="Pfam" id="PF13145">
    <property type="entry name" value="Rotamase_2"/>
    <property type="match status" value="1"/>
</dbReference>
<dbReference type="GO" id="GO:0003755">
    <property type="term" value="F:peptidyl-prolyl cis-trans isomerase activity"/>
    <property type="evidence" value="ECO:0007669"/>
    <property type="project" value="UniProtKB-KW"/>
</dbReference>
<reference evidence="13" key="1">
    <citation type="submission" date="2019-08" db="EMBL/GenBank/DDBJ databases">
        <title>Comparative genome analysis confer to the adaptation heavy metal polluted environment.</title>
        <authorList>
            <person name="Li Y."/>
        </authorList>
    </citation>
    <scope>NUCLEOTIDE SEQUENCE [LARGE SCALE GENOMIC DNA]</scope>
    <source>
        <strain evidence="13">P1</strain>
    </source>
</reference>
<dbReference type="Gene3D" id="3.10.50.40">
    <property type="match status" value="1"/>
</dbReference>
<evidence type="ECO:0000256" key="4">
    <source>
        <dbReference type="ARBA" id="ARBA00022692"/>
    </source>
</evidence>
<keyword evidence="3" id="KW-0997">Cell inner membrane</keyword>
<comment type="subcellular location">
    <subcellularLocation>
        <location evidence="1">Cell inner membrane</location>
        <topology evidence="1">Single-pass type II membrane protein</topology>
        <orientation evidence="1">Periplasmic side</orientation>
    </subcellularLocation>
</comment>
<keyword evidence="5" id="KW-1133">Transmembrane helix</keyword>
<dbReference type="OrthoDB" id="9812372at2"/>
<keyword evidence="2" id="KW-1003">Cell membrane</keyword>
<dbReference type="SUPFAM" id="SSF109998">
    <property type="entry name" value="Triger factor/SurA peptide-binding domain-like"/>
    <property type="match status" value="1"/>
</dbReference>
<name>A0A5C1I360_9SPHI</name>
<dbReference type="KEGG" id="mrub:DEO27_020390"/>
<dbReference type="EMBL" id="CP043450">
    <property type="protein sequence ID" value="QEM12279.1"/>
    <property type="molecule type" value="Genomic_DNA"/>
</dbReference>
<evidence type="ECO:0000256" key="10">
    <source>
        <dbReference type="ARBA" id="ARBA00042775"/>
    </source>
</evidence>
<evidence type="ECO:0000256" key="1">
    <source>
        <dbReference type="ARBA" id="ARBA00004382"/>
    </source>
</evidence>
<evidence type="ECO:0000256" key="5">
    <source>
        <dbReference type="ARBA" id="ARBA00022989"/>
    </source>
</evidence>
<dbReference type="Proteomes" id="UP000251402">
    <property type="component" value="Chromosome"/>
</dbReference>